<dbReference type="EMBL" id="BSEC01000007">
    <property type="protein sequence ID" value="GLI96056.1"/>
    <property type="molecule type" value="Genomic_DNA"/>
</dbReference>
<dbReference type="PANTHER" id="PTHR32063:SF19">
    <property type="entry name" value="CATION EFFLUX SYSTEM PROTEIN CUSA"/>
    <property type="match status" value="1"/>
</dbReference>
<organism evidence="2 3">
    <name type="scientific">Methylocystis echinoides</name>
    <dbReference type="NCBI Taxonomy" id="29468"/>
    <lineage>
        <taxon>Bacteria</taxon>
        <taxon>Pseudomonadati</taxon>
        <taxon>Pseudomonadota</taxon>
        <taxon>Alphaproteobacteria</taxon>
        <taxon>Hyphomicrobiales</taxon>
        <taxon>Methylocystaceae</taxon>
        <taxon>Methylocystis</taxon>
    </lineage>
</organism>
<evidence type="ECO:0000256" key="1">
    <source>
        <dbReference type="SAM" id="Phobius"/>
    </source>
</evidence>
<dbReference type="PANTHER" id="PTHR32063">
    <property type="match status" value="1"/>
</dbReference>
<gene>
    <name evidence="2" type="ORF">LMG27198_50480</name>
</gene>
<keyword evidence="1" id="KW-1133">Transmembrane helix</keyword>
<evidence type="ECO:0000313" key="3">
    <source>
        <dbReference type="Proteomes" id="UP001144323"/>
    </source>
</evidence>
<keyword evidence="3" id="KW-1185">Reference proteome</keyword>
<reference evidence="2" key="1">
    <citation type="journal article" date="2023" name="Int. J. Syst. Evol. Microbiol.">
        <title>Methylocystis iwaonis sp. nov., a type II methane-oxidizing bacterium from surface soil of a rice paddy field in Japan, and emended description of the genus Methylocystis (ex Whittenbury et al. 1970) Bowman et al. 1993.</title>
        <authorList>
            <person name="Kaise H."/>
            <person name="Sawadogo J.B."/>
            <person name="Alam M.S."/>
            <person name="Ueno C."/>
            <person name="Dianou D."/>
            <person name="Shinjo R."/>
            <person name="Asakawa S."/>
        </authorList>
    </citation>
    <scope>NUCLEOTIDE SEQUENCE</scope>
    <source>
        <strain evidence="2">LMG27198</strain>
    </source>
</reference>
<dbReference type="GO" id="GO:0042910">
    <property type="term" value="F:xenobiotic transmembrane transporter activity"/>
    <property type="evidence" value="ECO:0007669"/>
    <property type="project" value="TreeGrafter"/>
</dbReference>
<dbReference type="GO" id="GO:0005886">
    <property type="term" value="C:plasma membrane"/>
    <property type="evidence" value="ECO:0007669"/>
    <property type="project" value="TreeGrafter"/>
</dbReference>
<dbReference type="Proteomes" id="UP001144323">
    <property type="component" value="Unassembled WGS sequence"/>
</dbReference>
<evidence type="ECO:0000313" key="2">
    <source>
        <dbReference type="EMBL" id="GLI96056.1"/>
    </source>
</evidence>
<accession>A0A9W6GZQ2</accession>
<feature type="transmembrane region" description="Helical" evidence="1">
    <location>
        <begin position="44"/>
        <end position="70"/>
    </location>
</feature>
<dbReference type="Pfam" id="PF00873">
    <property type="entry name" value="ACR_tran"/>
    <property type="match status" value="1"/>
</dbReference>
<dbReference type="InterPro" id="IPR001036">
    <property type="entry name" value="Acrflvin-R"/>
</dbReference>
<name>A0A9W6GZQ2_9HYPH</name>
<keyword evidence="1" id="KW-0472">Membrane</keyword>
<feature type="transmembrane region" description="Helical" evidence="1">
    <location>
        <begin position="20"/>
        <end position="38"/>
    </location>
</feature>
<dbReference type="AlphaFoldDB" id="A0A9W6GZQ2"/>
<dbReference type="Gene3D" id="1.20.1640.10">
    <property type="entry name" value="Multidrug efflux transporter AcrB transmembrane domain"/>
    <property type="match status" value="1"/>
</dbReference>
<dbReference type="SUPFAM" id="SSF82866">
    <property type="entry name" value="Multidrug efflux transporter AcrB transmembrane domain"/>
    <property type="match status" value="1"/>
</dbReference>
<proteinExistence type="predicted"/>
<sequence>MREAIMLGAVERVRPKMMTVIAIMAGLVPILWSTGAGSEVMQRIAVPMIGGMVSSTILTLVVIPAIYALIKGVGLPSGEGEASAAPNKARRAD</sequence>
<protein>
    <submittedName>
        <fullName evidence="2">Uncharacterized protein</fullName>
    </submittedName>
</protein>
<keyword evidence="1" id="KW-0812">Transmembrane</keyword>
<comment type="caution">
    <text evidence="2">The sequence shown here is derived from an EMBL/GenBank/DDBJ whole genome shotgun (WGS) entry which is preliminary data.</text>
</comment>